<dbReference type="EMBL" id="JABWDY010006902">
    <property type="protein sequence ID" value="KAF5203369.1"/>
    <property type="molecule type" value="Genomic_DNA"/>
</dbReference>
<organism evidence="2 3">
    <name type="scientific">Thalictrum thalictroides</name>
    <name type="common">Rue-anemone</name>
    <name type="synonym">Anemone thalictroides</name>
    <dbReference type="NCBI Taxonomy" id="46969"/>
    <lineage>
        <taxon>Eukaryota</taxon>
        <taxon>Viridiplantae</taxon>
        <taxon>Streptophyta</taxon>
        <taxon>Embryophyta</taxon>
        <taxon>Tracheophyta</taxon>
        <taxon>Spermatophyta</taxon>
        <taxon>Magnoliopsida</taxon>
        <taxon>Ranunculales</taxon>
        <taxon>Ranunculaceae</taxon>
        <taxon>Thalictroideae</taxon>
        <taxon>Thalictrum</taxon>
    </lineage>
</organism>
<feature type="compositionally biased region" description="Polar residues" evidence="1">
    <location>
        <begin position="1"/>
        <end position="11"/>
    </location>
</feature>
<comment type="caution">
    <text evidence="2">The sequence shown here is derived from an EMBL/GenBank/DDBJ whole genome shotgun (WGS) entry which is preliminary data.</text>
</comment>
<feature type="region of interest" description="Disordered" evidence="1">
    <location>
        <begin position="1"/>
        <end position="47"/>
    </location>
</feature>
<name>A0A7J6X0W6_THATH</name>
<gene>
    <name evidence="2" type="ORF">FRX31_007044</name>
</gene>
<accession>A0A7J6X0W6</accession>
<proteinExistence type="predicted"/>
<evidence type="ECO:0000313" key="2">
    <source>
        <dbReference type="EMBL" id="KAF5203369.1"/>
    </source>
</evidence>
<sequence length="311" mass="34969">MSDNAIDSQNLSERDDPIEDNDVSVSGGDSIKVDNLVDGDADGDNAPDQNEARVAFQYISDAYNIKITDLEMFRIGSRFYYLGGDTTPTMICEGQLKDGMRLPLLKFLCDVLNFFDRTPIHMSSSFWTIMLIFEKLNKLPRYNICLGDVVVYYRCFVGHSGDYVTSLKKQTGIGYKLYNPPQSNDGVKNTSVFRIKGSIADFASKKVHVEPMDIISIKKFAALSLAEKRKLLPTMEKWFKEQKAKQAIIPGTFKPKRSKKKNLLVSKLFLEESGDFPIVSISANPMGPRKADVRMKKASGSKYSFKVVYAD</sequence>
<dbReference type="Proteomes" id="UP000554482">
    <property type="component" value="Unassembled WGS sequence"/>
</dbReference>
<evidence type="ECO:0000313" key="3">
    <source>
        <dbReference type="Proteomes" id="UP000554482"/>
    </source>
</evidence>
<reference evidence="2 3" key="1">
    <citation type="submission" date="2020-06" db="EMBL/GenBank/DDBJ databases">
        <title>Transcriptomic and genomic resources for Thalictrum thalictroides and T. hernandezii: Facilitating candidate gene discovery in an emerging model plant lineage.</title>
        <authorList>
            <person name="Arias T."/>
            <person name="Riano-Pachon D.M."/>
            <person name="Di Stilio V.S."/>
        </authorList>
    </citation>
    <scope>NUCLEOTIDE SEQUENCE [LARGE SCALE GENOMIC DNA]</scope>
    <source>
        <strain evidence="3">cv. WT478/WT964</strain>
        <tissue evidence="2">Leaves</tissue>
    </source>
</reference>
<protein>
    <submittedName>
        <fullName evidence="2">Uncharacterized protein</fullName>
    </submittedName>
</protein>
<dbReference type="AlphaFoldDB" id="A0A7J6X0W6"/>
<keyword evidence="3" id="KW-1185">Reference proteome</keyword>
<evidence type="ECO:0000256" key="1">
    <source>
        <dbReference type="SAM" id="MobiDB-lite"/>
    </source>
</evidence>